<feature type="region of interest" description="Disordered" evidence="1">
    <location>
        <begin position="412"/>
        <end position="431"/>
    </location>
</feature>
<dbReference type="Pfam" id="PF05641">
    <property type="entry name" value="Agenet"/>
    <property type="match status" value="1"/>
</dbReference>
<feature type="region of interest" description="Disordered" evidence="1">
    <location>
        <begin position="1699"/>
        <end position="1844"/>
    </location>
</feature>
<name>A0AAV0Q1V4_9ROSI</name>
<dbReference type="PANTHER" id="PTHR48429">
    <property type="entry name" value="AGENET DOMAIN-CONTAINING PROTEIN"/>
    <property type="match status" value="1"/>
</dbReference>
<feature type="domain" description="Agenet" evidence="2">
    <location>
        <begin position="1436"/>
        <end position="1500"/>
    </location>
</feature>
<feature type="compositionally biased region" description="Polar residues" evidence="1">
    <location>
        <begin position="355"/>
        <end position="384"/>
    </location>
</feature>
<feature type="compositionally biased region" description="Polar residues" evidence="1">
    <location>
        <begin position="627"/>
        <end position="639"/>
    </location>
</feature>
<dbReference type="InterPro" id="IPR008395">
    <property type="entry name" value="Agenet-like_dom"/>
</dbReference>
<feature type="region of interest" description="Disordered" evidence="1">
    <location>
        <begin position="1036"/>
        <end position="1092"/>
    </location>
</feature>
<feature type="domain" description="Agenet" evidence="2">
    <location>
        <begin position="1527"/>
        <end position="1584"/>
    </location>
</feature>
<organism evidence="3 4">
    <name type="scientific">Linum tenue</name>
    <dbReference type="NCBI Taxonomy" id="586396"/>
    <lineage>
        <taxon>Eukaryota</taxon>
        <taxon>Viridiplantae</taxon>
        <taxon>Streptophyta</taxon>
        <taxon>Embryophyta</taxon>
        <taxon>Tracheophyta</taxon>
        <taxon>Spermatophyta</taxon>
        <taxon>Magnoliopsida</taxon>
        <taxon>eudicotyledons</taxon>
        <taxon>Gunneridae</taxon>
        <taxon>Pentapetalae</taxon>
        <taxon>rosids</taxon>
        <taxon>fabids</taxon>
        <taxon>Malpighiales</taxon>
        <taxon>Linaceae</taxon>
        <taxon>Linum</taxon>
    </lineage>
</organism>
<dbReference type="Proteomes" id="UP001154282">
    <property type="component" value="Unassembled WGS sequence"/>
</dbReference>
<evidence type="ECO:0000313" key="3">
    <source>
        <dbReference type="EMBL" id="CAI0507244.1"/>
    </source>
</evidence>
<feature type="compositionally biased region" description="Polar residues" evidence="1">
    <location>
        <begin position="656"/>
        <end position="670"/>
    </location>
</feature>
<reference evidence="3" key="1">
    <citation type="submission" date="2022-08" db="EMBL/GenBank/DDBJ databases">
        <authorList>
            <person name="Gutierrez-Valencia J."/>
        </authorList>
    </citation>
    <scope>NUCLEOTIDE SEQUENCE</scope>
</reference>
<feature type="compositionally biased region" description="Polar residues" evidence="1">
    <location>
        <begin position="1774"/>
        <end position="1805"/>
    </location>
</feature>
<accession>A0AAV0Q1V4</accession>
<sequence>MLLRSVGQEESVPRQAIAKKSNTCDELGCMISQMEPSLKQDSNLPNRTVDIPDVKPMLPPLDIDEGLSRSPVDVRGQLPLAQDVGPGGGLPVTVESPFIDNSCDSVGQSAFNTVVYESLAIRTQETVASGMQVDMVDTECVIGKEDENALNHITDSSDGVKSMVAMDAGDPIEESDALREGGVIGQTQEISDVTVIEAGGEQLQNPVCSTPAEYESEANVRSSNLSNAEGSCTLRTDVGMSEDTKATEVSRGSESILLRSLDGRTTEVRDASNSALQLQAGSFVTSSEVHLISEENETCADTTERYEVSSAHGSDDSDLLAAKVSEGTPTSSAAETPQGHETVVLPENDGDNRCSIDSPTQQNTSSDHPSNGVTVNNDVHGSLTTERDIGSLPVVAIEGEARVIASSVDAAGGNETVGSADPSNSEASLPAMESAITAEEAEKEISNSELRTSESATVVDPLDESGIVPVGASEQMFSVTTDQSLPTVDNCTHEGQIESEVVRMNEDGRECRKAMEECSEPHMSANKENDTSIIRETEEKTLLNAAESMAKVGLSESNDSSQNATEKAHVENKAVLSVGTNDKSDAVASENEFLTTSADPEKQPVASPTALPDVQHQTEETKRSSHPRTPTSSGDGNKSSSKRSKKDVTTKDDGSFTFQVPSFTESPQTENAKKLQVVQTVGTSKVSMPMDGSPSSTSGLGQLDAKIVQDLSHQSPKVSDLTVRQSAQKVNSERKPRRSRATGKDSAKRGKITKVTAPAKVERGNNANIPPGSPGLGHQVYSNEMQLFGPFIGVSMPGLPDLNSSATTTLFQQPFTDMQQVQLRAQIIVYGDLIKGTAPEEAYMISAFGGADGGKMAWEKNWRLCVERLNAQRSHLSTPETPVQSYSGVRAPEQTSKQSTPKGKATGGRSSSKATASAITSPMLPLSSPLWNVATPSMDHLQSSSIARGPVLEFQRALSPLHPHQTPSMSNLVAHSAPWISQGPIGAWITSPQTSAVETGSRFPVQMPHTEPVHLTPVKDSSVSHTYAVKHVSTVASPTAPSGNVFPNSSIPDVGKAITSSQQSTAPKPRRRKKSSALEDNVDRGLHQEPPRQLITAAAVSTPVDSVSKAPAEVVAAFPSPLTTNFRKEDPIVEQRANSSDEALGKVKEARAHAEDAAAFAATAVGQSQLVWSKLDKQRDAGLSPDVEAKLASAAVAIAAAAAVAKAAAAAANVAANAALQARLMADEAAASGTYNGQSSLISFSNDMGNATPASILKRDNGMCSSSSIIFAARETARKRVEAASAASKRAENMDAIIRAAELAAEAVSQAGKIIDMGDPSPLSELVAAGPEGFWKVSEVSPQLVSKSNEVRAGNLSGDGGGAICDASVSHEKSSIAPGEMSNVATGVKGAKGLQAHKPSETPRTLEVVLEDGSRSKSPTNTEIEQVEAVGTSEGTGIREGSSVEILKDGDGFKAAWFLAKVLNFGDGMAYVSYNDLTLGEGSEKLKEWVALRGEGAEAPKIRISRPLTTMSFEGTKKRRRTAINEYNWSVGDRVDAWMQESWWEGVVTEKKKDDTTLTVYFPVQGETSVLRAWHLRPSLLWTDGQWIECSNSREKNVPSHLGDTPQEKRPRIWSPVVESKDMDKVPENENVNKESAKPAEPTLLDLASEQKTFNMGKSTGDASRMARTGLQAKGSKVLFGVPKPGKKRKFMEVSKHYVGGSRGGKMADETNDPSSKFPRWRGGTTSRTDTTEKRSVMPKPRVPKLPGKTSSHPQAQGSATSGDAIVAAFTDPNAKTKNSTASREGSSGAEKQSSIDFRAFSSSEETPRAPVVFSSIRQPGPVATKKPSTVNARGERGSKGKFGIGVGKLGKVEERKALASASLGKETSGAEAPRRSNRRIQPTSRLLEGLQSSLMVSKIPSVSHDKSHKSRPAARGNNNG</sequence>
<feature type="compositionally biased region" description="Polar residues" evidence="1">
    <location>
        <begin position="1880"/>
        <end position="1896"/>
    </location>
</feature>
<evidence type="ECO:0000259" key="2">
    <source>
        <dbReference type="SMART" id="SM00743"/>
    </source>
</evidence>
<dbReference type="EMBL" id="CAMGYJ010000009">
    <property type="protein sequence ID" value="CAI0507244.1"/>
    <property type="molecule type" value="Genomic_DNA"/>
</dbReference>
<comment type="caution">
    <text evidence="3">The sequence shown here is derived from an EMBL/GenBank/DDBJ whole genome shotgun (WGS) entry which is preliminary data.</text>
</comment>
<evidence type="ECO:0000256" key="1">
    <source>
        <dbReference type="SAM" id="MobiDB-lite"/>
    </source>
</evidence>
<feature type="compositionally biased region" description="Polar residues" evidence="1">
    <location>
        <begin position="874"/>
        <end position="901"/>
    </location>
</feature>
<feature type="compositionally biased region" description="Polar residues" evidence="1">
    <location>
        <begin position="712"/>
        <end position="730"/>
    </location>
</feature>
<feature type="region of interest" description="Disordered" evidence="1">
    <location>
        <begin position="294"/>
        <end position="384"/>
    </location>
</feature>
<dbReference type="InterPro" id="IPR055274">
    <property type="entry name" value="SWO1"/>
</dbReference>
<feature type="region of interest" description="Disordered" evidence="1">
    <location>
        <begin position="591"/>
        <end position="676"/>
    </location>
</feature>
<dbReference type="InterPro" id="IPR014002">
    <property type="entry name" value="Agenet_dom_plant"/>
</dbReference>
<evidence type="ECO:0000313" key="4">
    <source>
        <dbReference type="Proteomes" id="UP001154282"/>
    </source>
</evidence>
<feature type="region of interest" description="Disordered" evidence="1">
    <location>
        <begin position="712"/>
        <end position="752"/>
    </location>
</feature>
<feature type="compositionally biased region" description="Basic and acidic residues" evidence="1">
    <location>
        <begin position="1081"/>
        <end position="1090"/>
    </location>
</feature>
<proteinExistence type="predicted"/>
<feature type="compositionally biased region" description="Polar residues" evidence="1">
    <location>
        <begin position="1749"/>
        <end position="1762"/>
    </location>
</feature>
<protein>
    <recommendedName>
        <fullName evidence="2">Agenet domain-containing protein</fullName>
    </recommendedName>
</protein>
<dbReference type="PANTHER" id="PTHR48429:SF1">
    <property type="entry name" value="AGENET DOMAIN-CONTAINING PROTEIN"/>
    <property type="match status" value="1"/>
</dbReference>
<feature type="region of interest" description="Disordered" evidence="1">
    <location>
        <begin position="874"/>
        <end position="918"/>
    </location>
</feature>
<feature type="region of interest" description="Disordered" evidence="1">
    <location>
        <begin position="552"/>
        <end position="572"/>
    </location>
</feature>
<dbReference type="SMART" id="SM00743">
    <property type="entry name" value="Agenet"/>
    <property type="match status" value="2"/>
</dbReference>
<feature type="region of interest" description="Disordered" evidence="1">
    <location>
        <begin position="1859"/>
        <end position="1921"/>
    </location>
</feature>
<gene>
    <name evidence="3" type="ORF">LITE_LOCUS41149</name>
</gene>
<feature type="compositionally biased region" description="Polar residues" evidence="1">
    <location>
        <begin position="1036"/>
        <end position="1051"/>
    </location>
</feature>
<feature type="compositionally biased region" description="Polar residues" evidence="1">
    <location>
        <begin position="555"/>
        <end position="565"/>
    </location>
</feature>
<keyword evidence="4" id="KW-1185">Reference proteome</keyword>